<dbReference type="EMBL" id="CP001154">
    <property type="protein sequence ID" value="ACO74847.1"/>
    <property type="molecule type" value="Genomic_DNA"/>
</dbReference>
<protein>
    <submittedName>
        <fullName evidence="1">Uncharacterized protein</fullName>
    </submittedName>
</protein>
<organism evidence="1 2">
    <name type="scientific">Laribacter hongkongensis (strain HLHK9)</name>
    <dbReference type="NCBI Taxonomy" id="557598"/>
    <lineage>
        <taxon>Bacteria</taxon>
        <taxon>Pseudomonadati</taxon>
        <taxon>Pseudomonadota</taxon>
        <taxon>Betaproteobacteria</taxon>
        <taxon>Neisseriales</taxon>
        <taxon>Aquaspirillaceae</taxon>
        <taxon>Laribacter</taxon>
    </lineage>
</organism>
<gene>
    <name evidence="1" type="ordered locus">LHK_01863</name>
</gene>
<evidence type="ECO:0000313" key="1">
    <source>
        <dbReference type="EMBL" id="ACO74847.1"/>
    </source>
</evidence>
<dbReference type="KEGG" id="lhk:LHK_01863"/>
<dbReference type="HOGENOM" id="CLU_3329450_0_0_4"/>
<proteinExistence type="predicted"/>
<accession>C1D8Q7</accession>
<dbReference type="Proteomes" id="UP000002010">
    <property type="component" value="Chromosome"/>
</dbReference>
<sequence>MRAGYRIARFFIDLTQETCNVEGRKTGHVPSGEIFKNA</sequence>
<reference evidence="1 2" key="1">
    <citation type="journal article" date="2009" name="PLoS Genet.">
        <title>The complete genome and proteome of Laribacter hongkongensis reveal potential mechanisms for adaptations to different temperatures and habitats.</title>
        <authorList>
            <person name="Woo P.C."/>
            <person name="Lau S.K."/>
            <person name="Tse H."/>
            <person name="Teng J.L."/>
            <person name="Curreem S.O."/>
            <person name="Tsang A.K."/>
            <person name="Fan R.Y."/>
            <person name="Wong G.K."/>
            <person name="Huang Y."/>
            <person name="Loman N.J."/>
            <person name="Snyder L.A."/>
            <person name="Cai J.J."/>
            <person name="Huang J.D."/>
            <person name="Mak W."/>
            <person name="Pallen M.J."/>
            <person name="Lok S."/>
            <person name="Yuen K.Y."/>
        </authorList>
    </citation>
    <scope>NUCLEOTIDE SEQUENCE [LARGE SCALE GENOMIC DNA]</scope>
    <source>
        <strain evidence="1 2">HLHK9</strain>
    </source>
</reference>
<dbReference type="STRING" id="557598.LHK_01863"/>
<keyword evidence="2" id="KW-1185">Reference proteome</keyword>
<dbReference type="AlphaFoldDB" id="C1D8Q7"/>
<evidence type="ECO:0000313" key="2">
    <source>
        <dbReference type="Proteomes" id="UP000002010"/>
    </source>
</evidence>
<name>C1D8Q7_LARHH</name>